<feature type="domain" description="Endonuclease/exonuclease/phosphatase" evidence="5">
    <location>
        <begin position="91"/>
        <end position="259"/>
    </location>
</feature>
<keyword evidence="3" id="KW-0378">Hydrolase</keyword>
<dbReference type="PRINTS" id="PR00130">
    <property type="entry name" value="DNASEI"/>
</dbReference>
<keyword evidence="4" id="KW-0812">Transmembrane</keyword>
<evidence type="ECO:0000313" key="7">
    <source>
        <dbReference type="Proteomes" id="UP000318437"/>
    </source>
</evidence>
<dbReference type="SUPFAM" id="SSF56219">
    <property type="entry name" value="DNase I-like"/>
    <property type="match status" value="1"/>
</dbReference>
<keyword evidence="7" id="KW-1185">Reference proteome</keyword>
<dbReference type="InterPro" id="IPR036691">
    <property type="entry name" value="Endo/exonu/phosph_ase_sf"/>
</dbReference>
<dbReference type="SMART" id="SM00476">
    <property type="entry name" value="DNaseIc"/>
    <property type="match status" value="1"/>
</dbReference>
<dbReference type="InterPro" id="IPR005135">
    <property type="entry name" value="Endo/exonuclease/phosphatase"/>
</dbReference>
<reference evidence="6 7" key="1">
    <citation type="submission" date="2019-02" db="EMBL/GenBank/DDBJ databases">
        <title>Deep-cultivation of Planctomycetes and their phenomic and genomic characterization uncovers novel biology.</title>
        <authorList>
            <person name="Wiegand S."/>
            <person name="Jogler M."/>
            <person name="Boedeker C."/>
            <person name="Pinto D."/>
            <person name="Vollmers J."/>
            <person name="Rivas-Marin E."/>
            <person name="Kohn T."/>
            <person name="Peeters S.H."/>
            <person name="Heuer A."/>
            <person name="Rast P."/>
            <person name="Oberbeckmann S."/>
            <person name="Bunk B."/>
            <person name="Jeske O."/>
            <person name="Meyerdierks A."/>
            <person name="Storesund J.E."/>
            <person name="Kallscheuer N."/>
            <person name="Luecker S."/>
            <person name="Lage O.M."/>
            <person name="Pohl T."/>
            <person name="Merkel B.J."/>
            <person name="Hornburger P."/>
            <person name="Mueller R.-W."/>
            <person name="Bruemmer F."/>
            <person name="Labrenz M."/>
            <person name="Spormann A.M."/>
            <person name="Op Den Camp H."/>
            <person name="Overmann J."/>
            <person name="Amann R."/>
            <person name="Jetten M.S.M."/>
            <person name="Mascher T."/>
            <person name="Medema M.H."/>
            <person name="Devos D.P."/>
            <person name="Kaster A.-K."/>
            <person name="Ovreas L."/>
            <person name="Rohde M."/>
            <person name="Galperin M.Y."/>
            <person name="Jogler C."/>
        </authorList>
    </citation>
    <scope>NUCLEOTIDE SEQUENCE [LARGE SCALE GENOMIC DNA]</scope>
    <source>
        <strain evidence="6 7">Pla144</strain>
    </source>
</reference>
<keyword evidence="4" id="KW-0472">Membrane</keyword>
<evidence type="ECO:0000259" key="5">
    <source>
        <dbReference type="Pfam" id="PF03372"/>
    </source>
</evidence>
<dbReference type="PANTHER" id="PTHR11371">
    <property type="entry name" value="DEOXYRIBONUCLEASE"/>
    <property type="match status" value="1"/>
</dbReference>
<dbReference type="GO" id="GO:0004536">
    <property type="term" value="F:DNA nuclease activity"/>
    <property type="evidence" value="ECO:0007669"/>
    <property type="project" value="InterPro"/>
</dbReference>
<dbReference type="Gene3D" id="3.60.10.10">
    <property type="entry name" value="Endonuclease/exonuclease/phosphatase"/>
    <property type="match status" value="1"/>
</dbReference>
<keyword evidence="6" id="KW-0255">Endonuclease</keyword>
<dbReference type="EMBL" id="SJPS01000016">
    <property type="protein sequence ID" value="TWU20323.1"/>
    <property type="molecule type" value="Genomic_DNA"/>
</dbReference>
<dbReference type="Pfam" id="PF03372">
    <property type="entry name" value="Exo_endo_phos"/>
    <property type="match status" value="1"/>
</dbReference>
<feature type="transmembrane region" description="Helical" evidence="4">
    <location>
        <begin position="12"/>
        <end position="34"/>
    </location>
</feature>
<dbReference type="RefSeq" id="WP_146453175.1">
    <property type="nucleotide sequence ID" value="NZ_SJPS01000016.1"/>
</dbReference>
<evidence type="ECO:0000256" key="1">
    <source>
        <dbReference type="ARBA" id="ARBA00007359"/>
    </source>
</evidence>
<dbReference type="GO" id="GO:0004527">
    <property type="term" value="F:exonuclease activity"/>
    <property type="evidence" value="ECO:0007669"/>
    <property type="project" value="UniProtKB-KW"/>
</dbReference>
<sequence length="351" mass="38763">MVSKRRKKRPPYLRKVIWMLSTVLMSSGVGGWAMPDLPVLGPAVKTALQKIQGSNSVASMSVPSAQAAVHMATHQSGDQTASPMRDSILIGSFNIQVFGTAKEKKQGVMEVIATVTRAFDVLAIQEIRTQDDHFLDHFVQLVNSKGARYSYVIGPRLGRSSSKEQYAFIFDTTRIEVRPGSVATMGDADDLLHREPLIAHFRVRGIPPSEAFSFWLVNVHTDPDEVAEEVDVLADVFEVMQQQGEDDVIMLGDLNASEHQLGPLGRLPGIQYAIAGIPTNTRGTKTYDNLLFDSRRSVEYTAQSGVWNLMSSFALTQDQALEVSDHFPVWASFSIYEGGRSQIATRPVQPR</sequence>
<gene>
    <name evidence="6" type="ORF">Pla144_49700</name>
</gene>
<evidence type="ECO:0000256" key="2">
    <source>
        <dbReference type="ARBA" id="ARBA00022722"/>
    </source>
</evidence>
<dbReference type="Proteomes" id="UP000318437">
    <property type="component" value="Unassembled WGS sequence"/>
</dbReference>
<dbReference type="PANTHER" id="PTHR11371:SF31">
    <property type="entry name" value="EXTRACELLULAR NUCLEASE"/>
    <property type="match status" value="1"/>
</dbReference>
<dbReference type="OrthoDB" id="5500612at2"/>
<keyword evidence="4" id="KW-1133">Transmembrane helix</keyword>
<name>A0A5C6C6R3_9BACT</name>
<dbReference type="GO" id="GO:0006308">
    <property type="term" value="P:DNA catabolic process"/>
    <property type="evidence" value="ECO:0007669"/>
    <property type="project" value="InterPro"/>
</dbReference>
<proteinExistence type="inferred from homology"/>
<dbReference type="AlphaFoldDB" id="A0A5C6C6R3"/>
<evidence type="ECO:0000256" key="4">
    <source>
        <dbReference type="SAM" id="Phobius"/>
    </source>
</evidence>
<dbReference type="InterPro" id="IPR016202">
    <property type="entry name" value="DNase_I"/>
</dbReference>
<comment type="similarity">
    <text evidence="1">Belongs to the DNase I family.</text>
</comment>
<evidence type="ECO:0000313" key="6">
    <source>
        <dbReference type="EMBL" id="TWU20323.1"/>
    </source>
</evidence>
<accession>A0A5C6C6R3</accession>
<organism evidence="6 7">
    <name type="scientific">Bythopirellula polymerisocia</name>
    <dbReference type="NCBI Taxonomy" id="2528003"/>
    <lineage>
        <taxon>Bacteria</taxon>
        <taxon>Pseudomonadati</taxon>
        <taxon>Planctomycetota</taxon>
        <taxon>Planctomycetia</taxon>
        <taxon>Pirellulales</taxon>
        <taxon>Lacipirellulaceae</taxon>
        <taxon>Bythopirellula</taxon>
    </lineage>
</organism>
<dbReference type="GO" id="GO:0004519">
    <property type="term" value="F:endonuclease activity"/>
    <property type="evidence" value="ECO:0007669"/>
    <property type="project" value="UniProtKB-KW"/>
</dbReference>
<comment type="caution">
    <text evidence="6">The sequence shown here is derived from an EMBL/GenBank/DDBJ whole genome shotgun (WGS) entry which is preliminary data.</text>
</comment>
<keyword evidence="6" id="KW-0269">Exonuclease</keyword>
<keyword evidence="2" id="KW-0540">Nuclease</keyword>
<evidence type="ECO:0000256" key="3">
    <source>
        <dbReference type="ARBA" id="ARBA00022801"/>
    </source>
</evidence>
<protein>
    <submittedName>
        <fullName evidence="6">Endonuclease/Exonuclease/phosphatase family protein</fullName>
    </submittedName>
</protein>